<proteinExistence type="predicted"/>
<evidence type="ECO:0000256" key="1">
    <source>
        <dbReference type="SAM" id="MobiDB-lite"/>
    </source>
</evidence>
<accession>A0ABU1NKR5</accession>
<reference evidence="4 5" key="1">
    <citation type="submission" date="2023-07" db="EMBL/GenBank/DDBJ databases">
        <title>Sorghum-associated microbial communities from plants grown in Nebraska, USA.</title>
        <authorList>
            <person name="Schachtman D."/>
        </authorList>
    </citation>
    <scope>NUCLEOTIDE SEQUENCE [LARGE SCALE GENOMIC DNA]</scope>
    <source>
        <strain evidence="4 5">DS1781</strain>
    </source>
</reference>
<keyword evidence="2" id="KW-1133">Transmembrane helix</keyword>
<organism evidence="4 5">
    <name type="scientific">Variovorax soli</name>
    <dbReference type="NCBI Taxonomy" id="376815"/>
    <lineage>
        <taxon>Bacteria</taxon>
        <taxon>Pseudomonadati</taxon>
        <taxon>Pseudomonadota</taxon>
        <taxon>Betaproteobacteria</taxon>
        <taxon>Burkholderiales</taxon>
        <taxon>Comamonadaceae</taxon>
        <taxon>Variovorax</taxon>
    </lineage>
</organism>
<sequence>MRRRAAPKSTNAAEGEATPASRRQIGATTVEFALALLLFFTFLLGIMDFARMLFTWSAAQEATRAGARYAAVCDDTSQQAQVLARMQALLPQISTIGVAWSPAGCTASTCEGVTVTITGLNYQWISPIAGLAAHAPISMPTFSTFLPREVMRQDPNSAAICS</sequence>
<dbReference type="RefSeq" id="WP_309906452.1">
    <property type="nucleotide sequence ID" value="NZ_JAVDRF010000013.1"/>
</dbReference>
<evidence type="ECO:0000256" key="2">
    <source>
        <dbReference type="SAM" id="Phobius"/>
    </source>
</evidence>
<feature type="transmembrane region" description="Helical" evidence="2">
    <location>
        <begin position="32"/>
        <end position="54"/>
    </location>
</feature>
<feature type="domain" description="TadE-like" evidence="3">
    <location>
        <begin position="26"/>
        <end position="68"/>
    </location>
</feature>
<dbReference type="EMBL" id="JAVDRF010000013">
    <property type="protein sequence ID" value="MDR6539065.1"/>
    <property type="molecule type" value="Genomic_DNA"/>
</dbReference>
<keyword evidence="5" id="KW-1185">Reference proteome</keyword>
<feature type="region of interest" description="Disordered" evidence="1">
    <location>
        <begin position="1"/>
        <end position="20"/>
    </location>
</feature>
<keyword evidence="2" id="KW-0812">Transmembrane</keyword>
<protein>
    <submittedName>
        <fullName evidence="4">Flp pilus assembly protein TadG</fullName>
    </submittedName>
</protein>
<evidence type="ECO:0000313" key="5">
    <source>
        <dbReference type="Proteomes" id="UP001184230"/>
    </source>
</evidence>
<evidence type="ECO:0000313" key="4">
    <source>
        <dbReference type="EMBL" id="MDR6539065.1"/>
    </source>
</evidence>
<evidence type="ECO:0000259" key="3">
    <source>
        <dbReference type="Pfam" id="PF07811"/>
    </source>
</evidence>
<dbReference type="Proteomes" id="UP001184230">
    <property type="component" value="Unassembled WGS sequence"/>
</dbReference>
<comment type="caution">
    <text evidence="4">The sequence shown here is derived from an EMBL/GenBank/DDBJ whole genome shotgun (WGS) entry which is preliminary data.</text>
</comment>
<dbReference type="InterPro" id="IPR012495">
    <property type="entry name" value="TadE-like_dom"/>
</dbReference>
<name>A0ABU1NKR5_9BURK</name>
<dbReference type="Pfam" id="PF07811">
    <property type="entry name" value="TadE"/>
    <property type="match status" value="1"/>
</dbReference>
<keyword evidence="2" id="KW-0472">Membrane</keyword>
<gene>
    <name evidence="4" type="ORF">J2739_004860</name>
</gene>